<evidence type="ECO:0000259" key="1">
    <source>
        <dbReference type="Pfam" id="PF01850"/>
    </source>
</evidence>
<dbReference type="PANTHER" id="PTHR36173">
    <property type="entry name" value="RIBONUCLEASE VAPC16-RELATED"/>
    <property type="match status" value="1"/>
</dbReference>
<evidence type="ECO:0000313" key="3">
    <source>
        <dbReference type="Proteomes" id="UP001380365"/>
    </source>
</evidence>
<dbReference type="PANTHER" id="PTHR36173:SF2">
    <property type="entry name" value="RIBONUCLEASE VAPC16"/>
    <property type="match status" value="1"/>
</dbReference>
<sequence>MAYLLDTHALIWWWLQDPKLSQAAEDAIASRAAHVFVSPISAFEIALKVRQSRLAAMAEPLRQFEDAVAADGMTHLPLRHDHCRTAGLMESEHRDPFDRLIAAQGLTEGLIVITKDPQFAAFGCETLW</sequence>
<keyword evidence="3" id="KW-1185">Reference proteome</keyword>
<protein>
    <submittedName>
        <fullName evidence="2">Type II toxin-antitoxin system VapC family toxin</fullName>
    </submittedName>
</protein>
<dbReference type="EMBL" id="JBBGZA010000001">
    <property type="protein sequence ID" value="MEJ5095856.1"/>
    <property type="molecule type" value="Genomic_DNA"/>
</dbReference>
<reference evidence="2 3" key="1">
    <citation type="submission" date="2023-12" db="EMBL/GenBank/DDBJ databases">
        <title>Gut-associated functions are favored during microbiome assembly across C. elegans life.</title>
        <authorList>
            <person name="Zimmermann J."/>
        </authorList>
    </citation>
    <scope>NUCLEOTIDE SEQUENCE [LARGE SCALE GENOMIC DNA]</scope>
    <source>
        <strain evidence="2 3">JUb134</strain>
    </source>
</reference>
<dbReference type="SUPFAM" id="SSF88723">
    <property type="entry name" value="PIN domain-like"/>
    <property type="match status" value="1"/>
</dbReference>
<dbReference type="InterPro" id="IPR029060">
    <property type="entry name" value="PIN-like_dom_sf"/>
</dbReference>
<gene>
    <name evidence="2" type="ORF">WH159_15100</name>
</gene>
<dbReference type="RefSeq" id="WP_132883140.1">
    <property type="nucleotide sequence ID" value="NZ_JBBGZA010000001.1"/>
</dbReference>
<proteinExistence type="predicted"/>
<comment type="caution">
    <text evidence="2">The sequence shown here is derived from an EMBL/GenBank/DDBJ whole genome shotgun (WGS) entry which is preliminary data.</text>
</comment>
<dbReference type="Proteomes" id="UP001380365">
    <property type="component" value="Unassembled WGS sequence"/>
</dbReference>
<accession>A0ABU8Q8J1</accession>
<dbReference type="Pfam" id="PF01850">
    <property type="entry name" value="PIN"/>
    <property type="match status" value="1"/>
</dbReference>
<dbReference type="Gene3D" id="3.40.50.1010">
    <property type="entry name" value="5'-nuclease"/>
    <property type="match status" value="1"/>
</dbReference>
<dbReference type="InterPro" id="IPR052919">
    <property type="entry name" value="TA_system_RNase"/>
</dbReference>
<feature type="domain" description="PIN" evidence="1">
    <location>
        <begin position="3"/>
        <end position="121"/>
    </location>
</feature>
<dbReference type="InterPro" id="IPR002716">
    <property type="entry name" value="PIN_dom"/>
</dbReference>
<evidence type="ECO:0000313" key="2">
    <source>
        <dbReference type="EMBL" id="MEJ5095856.1"/>
    </source>
</evidence>
<dbReference type="CDD" id="cd09872">
    <property type="entry name" value="PIN_Sll0205-like"/>
    <property type="match status" value="1"/>
</dbReference>
<dbReference type="InterPro" id="IPR041705">
    <property type="entry name" value="PIN_Sll0205"/>
</dbReference>
<name>A0ABU8Q8J1_9SPHN</name>
<organism evidence="2 3">
    <name type="scientific">Sphingomonas molluscorum</name>
    <dbReference type="NCBI Taxonomy" id="418184"/>
    <lineage>
        <taxon>Bacteria</taxon>
        <taxon>Pseudomonadati</taxon>
        <taxon>Pseudomonadota</taxon>
        <taxon>Alphaproteobacteria</taxon>
        <taxon>Sphingomonadales</taxon>
        <taxon>Sphingomonadaceae</taxon>
        <taxon>Sphingomonas</taxon>
    </lineage>
</organism>